<evidence type="ECO:0000313" key="1">
    <source>
        <dbReference type="EMBL" id="KKT71401.1"/>
    </source>
</evidence>
<dbReference type="AlphaFoldDB" id="A0A0G1JIE8"/>
<accession>A0A0G1JIE8</accession>
<sequence>MSEEELLFSALAELSTRRIAETEKTEGLEENKIPAKKGGKIAKDARLALEEKTGKSVITGKNFLSLEK</sequence>
<name>A0A0G1JIE8_9BACT</name>
<comment type="caution">
    <text evidence="1">The sequence shown here is derived from an EMBL/GenBank/DDBJ whole genome shotgun (WGS) entry which is preliminary data.</text>
</comment>
<organism evidence="1 2">
    <name type="scientific">Candidatus Uhrbacteria bacterium GW2011_GWF2_44_350</name>
    <dbReference type="NCBI Taxonomy" id="1619000"/>
    <lineage>
        <taxon>Bacteria</taxon>
        <taxon>Candidatus Uhriibacteriota</taxon>
    </lineage>
</organism>
<proteinExistence type="predicted"/>
<reference evidence="1 2" key="1">
    <citation type="journal article" date="2015" name="Nature">
        <title>rRNA introns, odd ribosomes, and small enigmatic genomes across a large radiation of phyla.</title>
        <authorList>
            <person name="Brown C.T."/>
            <person name="Hug L.A."/>
            <person name="Thomas B.C."/>
            <person name="Sharon I."/>
            <person name="Castelle C.J."/>
            <person name="Singh A."/>
            <person name="Wilkins M.J."/>
            <person name="Williams K.H."/>
            <person name="Banfield J.F."/>
        </authorList>
    </citation>
    <scope>NUCLEOTIDE SEQUENCE [LARGE SCALE GENOMIC DNA]</scope>
</reference>
<dbReference type="EMBL" id="LCJB01000017">
    <property type="protein sequence ID" value="KKT71401.1"/>
    <property type="molecule type" value="Genomic_DNA"/>
</dbReference>
<protein>
    <submittedName>
        <fullName evidence="1">Uncharacterized protein</fullName>
    </submittedName>
</protein>
<dbReference type="Proteomes" id="UP000034154">
    <property type="component" value="Unassembled WGS sequence"/>
</dbReference>
<evidence type="ECO:0000313" key="2">
    <source>
        <dbReference type="Proteomes" id="UP000034154"/>
    </source>
</evidence>
<gene>
    <name evidence="1" type="ORF">UW63_C0017G0001</name>
</gene>